<dbReference type="RefSeq" id="YP_223902.1">
    <property type="nucleotide sequence ID" value="NC_006936.1"/>
</dbReference>
<dbReference type="Proteomes" id="UP000000990">
    <property type="component" value="Segment"/>
</dbReference>
<reference evidence="1 2" key="1">
    <citation type="journal article" date="2003" name="Int. J. Food Microbiol.">
        <title>Isolation and characterization of a Lactobacillus plantarum bacteriophage, phiJL-1, from a cucumber fermentation.</title>
        <authorList>
            <person name="Lu Z."/>
            <person name="Breidt F."/>
            <person name="Fleming H.P."/>
            <person name="Altermann E."/>
            <person name="Klaenhammer T.R."/>
        </authorList>
    </citation>
    <scope>NUCLEOTIDE SEQUENCE [LARGE SCALE GENOMIC DNA]</scope>
</reference>
<name>Q597U2_9CAUD</name>
<reference evidence="1 2" key="2">
    <citation type="journal article" date="2005" name="Gene">
        <title>Sequence analysis of the Lactobacillus plantarum bacteriophage PhiJL-1.</title>
        <authorList>
            <person name="Lu Z."/>
            <person name="Altermann E."/>
            <person name="Breidt F."/>
            <person name="Predki P."/>
            <person name="Fleming H.P."/>
            <person name="Klaenhammer T.R."/>
        </authorList>
    </citation>
    <scope>NUCLEOTIDE SEQUENCE</scope>
</reference>
<dbReference type="GeneID" id="5075559"/>
<keyword evidence="2" id="KW-1185">Reference proteome</keyword>
<proteinExistence type="predicted"/>
<evidence type="ECO:0000313" key="2">
    <source>
        <dbReference type="Proteomes" id="UP000000990"/>
    </source>
</evidence>
<accession>Q597U2</accession>
<sequence>MSDAVITALITTAGSIVVAFLTAYYGAKRHDYSEEDLKRTIEDLKKQNDELRKQEEKSKQ</sequence>
<dbReference type="EMBL" id="AY236756">
    <property type="protein sequence ID" value="AAP74529.1"/>
    <property type="molecule type" value="Genomic_DNA"/>
</dbReference>
<evidence type="ECO:0000313" key="1">
    <source>
        <dbReference type="EMBL" id="AAP74529.1"/>
    </source>
</evidence>
<organism evidence="1 2">
    <name type="scientific">Lactobacillus phage phiJL-1</name>
    <dbReference type="NCBI Taxonomy" id="2892345"/>
    <lineage>
        <taxon>Viruses</taxon>
        <taxon>Duplodnaviria</taxon>
        <taxon>Heunggongvirae</taxon>
        <taxon>Uroviricota</taxon>
        <taxon>Caudoviricetes</taxon>
        <taxon>Coetzeevirus</taxon>
        <taxon>Coetzeevirus JL1</taxon>
    </lineage>
</organism>
<protein>
    <submittedName>
        <fullName evidence="1">Uncharacterized protein</fullName>
    </submittedName>
</protein>
<dbReference type="KEGG" id="vg:5075559"/>